<keyword evidence="3" id="KW-1185">Reference proteome</keyword>
<evidence type="ECO:0000313" key="3">
    <source>
        <dbReference type="Proteomes" id="UP001642409"/>
    </source>
</evidence>
<reference evidence="1" key="1">
    <citation type="submission" date="2023-06" db="EMBL/GenBank/DDBJ databases">
        <authorList>
            <person name="Kurt Z."/>
        </authorList>
    </citation>
    <scope>NUCLEOTIDE SEQUENCE</scope>
</reference>
<name>A0AA86NR57_9EUKA</name>
<dbReference type="SUPFAM" id="SSF53187">
    <property type="entry name" value="Zn-dependent exopeptidases"/>
    <property type="match status" value="1"/>
</dbReference>
<organism evidence="1">
    <name type="scientific">Hexamita inflata</name>
    <dbReference type="NCBI Taxonomy" id="28002"/>
    <lineage>
        <taxon>Eukaryota</taxon>
        <taxon>Metamonada</taxon>
        <taxon>Diplomonadida</taxon>
        <taxon>Hexamitidae</taxon>
        <taxon>Hexamitinae</taxon>
        <taxon>Hexamita</taxon>
    </lineage>
</organism>
<dbReference type="InterPro" id="IPR002933">
    <property type="entry name" value="Peptidase_M20"/>
</dbReference>
<gene>
    <name evidence="1" type="ORF">HINF_LOCUS11998</name>
    <name evidence="2" type="ORF">HINF_LOCUS60619</name>
</gene>
<dbReference type="GO" id="GO:0005829">
    <property type="term" value="C:cytosol"/>
    <property type="evidence" value="ECO:0007669"/>
    <property type="project" value="TreeGrafter"/>
</dbReference>
<dbReference type="Pfam" id="PF01546">
    <property type="entry name" value="Peptidase_M20"/>
    <property type="match status" value="1"/>
</dbReference>
<comment type="caution">
    <text evidence="1">The sequence shown here is derived from an EMBL/GenBank/DDBJ whole genome shotgun (WGS) entry which is preliminary data.</text>
</comment>
<dbReference type="Proteomes" id="UP001642409">
    <property type="component" value="Unassembled WGS sequence"/>
</dbReference>
<evidence type="ECO:0000313" key="2">
    <source>
        <dbReference type="EMBL" id="CAL6081827.1"/>
    </source>
</evidence>
<reference evidence="2 3" key="2">
    <citation type="submission" date="2024-07" db="EMBL/GenBank/DDBJ databases">
        <authorList>
            <person name="Akdeniz Z."/>
        </authorList>
    </citation>
    <scope>NUCLEOTIDE SEQUENCE [LARGE SCALE GENOMIC DNA]</scope>
</reference>
<dbReference type="EMBL" id="CAXDID020000356">
    <property type="protein sequence ID" value="CAL6081827.1"/>
    <property type="molecule type" value="Genomic_DNA"/>
</dbReference>
<dbReference type="Gene3D" id="3.40.630.10">
    <property type="entry name" value="Zn peptidases"/>
    <property type="match status" value="2"/>
</dbReference>
<dbReference type="PIRSF" id="PIRSF016599">
    <property type="entry name" value="Xaa-His_dipept"/>
    <property type="match status" value="1"/>
</dbReference>
<dbReference type="AlphaFoldDB" id="A0AA86NR57"/>
<evidence type="ECO:0000313" key="1">
    <source>
        <dbReference type="EMBL" id="CAI9924353.1"/>
    </source>
</evidence>
<dbReference type="InterPro" id="IPR001160">
    <property type="entry name" value="Peptidase_M20C"/>
</dbReference>
<dbReference type="PANTHER" id="PTHR43501:SF1">
    <property type="entry name" value="CYTOSOL NON-SPECIFIC DIPEPTIDASE"/>
    <property type="match status" value="1"/>
</dbReference>
<dbReference type="PANTHER" id="PTHR43501">
    <property type="entry name" value="CYTOSOL NON-SPECIFIC DIPEPTIDASE"/>
    <property type="match status" value="1"/>
</dbReference>
<dbReference type="GO" id="GO:0070573">
    <property type="term" value="F:metallodipeptidase activity"/>
    <property type="evidence" value="ECO:0007669"/>
    <property type="project" value="TreeGrafter"/>
</dbReference>
<proteinExistence type="predicted"/>
<protein>
    <submittedName>
        <fullName evidence="1">Aminoacyl-histidine dipeptidase</fullName>
    </submittedName>
    <submittedName>
        <fullName evidence="2">Aminoacyl-histidine_dipeptidase</fullName>
    </submittedName>
</protein>
<dbReference type="EMBL" id="CATOUU010000310">
    <property type="protein sequence ID" value="CAI9924353.1"/>
    <property type="molecule type" value="Genomic_DNA"/>
</dbReference>
<dbReference type="PRINTS" id="PR00934">
    <property type="entry name" value="XHISDIPTASE"/>
</dbReference>
<accession>A0AA86NR57</accession>
<dbReference type="GO" id="GO:0006508">
    <property type="term" value="P:proteolysis"/>
    <property type="evidence" value="ECO:0007669"/>
    <property type="project" value="InterPro"/>
</dbReference>
<sequence length="462" mass="52351">MDTVLQIFRKLCTVPHPTFYQIPMKNLIISILEENKISYVTDEAHNIVGYIPATKNCIQSKTLCLQAHYDMVFVSDNNQDAKTAQIITRIDGEYLKATHTSLGADNCAGLASILSLFISKLDGQELNCIPFEHGPIELLFTADEEIGLTGAKNLTIPLKSSAMINTDCEDFHNIIVGSAGGDMKRYIKTLQLEQIPDDFCKLKIIYSDFKGGHTGFDLCKNRVNLGKLIFRTLYLLDCFILKLDIGQQINAMPFKADVEIAVKKQDLQAAQEIIKNTYQLFTQFVNDKGSICVITEKLDITQGILYESIKELGICEQEALMMYQEYEVPCLSTFLTIVQLTGSNLSFSLFSRSNSNLGIQFMQQTLGKLFNSYKLEMQQDHMCWEPKQSSLLETVKKVYKEYKVTIVHACYETSYLVRNTDLEAVSIGPEIHNPHSVNEELHIEKFILFTQDLKNVVEMFAK</sequence>